<evidence type="ECO:0008006" key="10">
    <source>
        <dbReference type="Google" id="ProtNLM"/>
    </source>
</evidence>
<keyword evidence="3 7" id="KW-0812">Transmembrane</keyword>
<dbReference type="SUPFAM" id="SSF103473">
    <property type="entry name" value="MFS general substrate transporter"/>
    <property type="match status" value="1"/>
</dbReference>
<organism evidence="8 9">
    <name type="scientific">Meganyctiphanes norvegica</name>
    <name type="common">Northern krill</name>
    <name type="synonym">Thysanopoda norvegica</name>
    <dbReference type="NCBI Taxonomy" id="48144"/>
    <lineage>
        <taxon>Eukaryota</taxon>
        <taxon>Metazoa</taxon>
        <taxon>Ecdysozoa</taxon>
        <taxon>Arthropoda</taxon>
        <taxon>Crustacea</taxon>
        <taxon>Multicrustacea</taxon>
        <taxon>Malacostraca</taxon>
        <taxon>Eumalacostraca</taxon>
        <taxon>Eucarida</taxon>
        <taxon>Euphausiacea</taxon>
        <taxon>Euphausiidae</taxon>
        <taxon>Meganyctiphanes</taxon>
    </lineage>
</organism>
<dbReference type="GO" id="GO:0005886">
    <property type="term" value="C:plasma membrane"/>
    <property type="evidence" value="ECO:0007669"/>
    <property type="project" value="TreeGrafter"/>
</dbReference>
<feature type="transmembrane region" description="Helical" evidence="7">
    <location>
        <begin position="140"/>
        <end position="157"/>
    </location>
</feature>
<feature type="transmembrane region" description="Helical" evidence="7">
    <location>
        <begin position="116"/>
        <end position="134"/>
    </location>
</feature>
<dbReference type="Proteomes" id="UP001497623">
    <property type="component" value="Unassembled WGS sequence"/>
</dbReference>
<proteinExistence type="inferred from homology"/>
<keyword evidence="6" id="KW-0325">Glycoprotein</keyword>
<dbReference type="GO" id="GO:0015459">
    <property type="term" value="F:potassium channel regulator activity"/>
    <property type="evidence" value="ECO:0007669"/>
    <property type="project" value="TreeGrafter"/>
</dbReference>
<dbReference type="AlphaFoldDB" id="A0AAV2R496"/>
<evidence type="ECO:0000256" key="7">
    <source>
        <dbReference type="SAM" id="Phobius"/>
    </source>
</evidence>
<dbReference type="PANTHER" id="PTHR19444">
    <property type="entry name" value="UNC-93 RELATED"/>
    <property type="match status" value="1"/>
</dbReference>
<evidence type="ECO:0000256" key="3">
    <source>
        <dbReference type="ARBA" id="ARBA00022692"/>
    </source>
</evidence>
<comment type="similarity">
    <text evidence="2">Belongs to the unc-93 family.</text>
</comment>
<feature type="transmembrane region" description="Helical" evidence="7">
    <location>
        <begin position="53"/>
        <end position="71"/>
    </location>
</feature>
<feature type="transmembrane region" description="Helical" evidence="7">
    <location>
        <begin position="429"/>
        <end position="448"/>
    </location>
</feature>
<feature type="transmembrane region" description="Helical" evidence="7">
    <location>
        <begin position="257"/>
        <end position="279"/>
    </location>
</feature>
<evidence type="ECO:0000256" key="4">
    <source>
        <dbReference type="ARBA" id="ARBA00022989"/>
    </source>
</evidence>
<accession>A0AAV2R496</accession>
<dbReference type="InterPro" id="IPR010291">
    <property type="entry name" value="Ion_channel_UNC-93"/>
</dbReference>
<sequence>MTEVKENGLNNPAFVNDEAAPAATTKGAANGSAVVAIPTKVLNKEEQQEKMGMLKNVIVISFAFTFLFTAFNSMSNLQSSINKVSGTMSLSVLYAALVFSCAFIPTWMIKTLKAKWTLVISMLGYSLYIAAQFYPSNYTLVPTAIVLGLGAAPMWSAKCTYITQVGNKYAELTGENSEVVITRFFGIFFLFFQSTQIWGNLISSAVLSQGVEDRAVDEIALAKCGINFCPGEPSMVIEGNTTDSSVSNLEAPDMTKIYIIATIFLICALVSSVIIAFLVDPLSKYGENERQGSSSGKSGLQLLVATFQHMRHPYQILIIPLTIWSGVEQAFIQADITAAYVSCGLGVHWVGYIMITYGVCDAICSVSFSPLVSMVGRVPIFTMGAVINICVIITLQHWMPHPDDFAIFFIIAGLWGISDAVWQTQINAFYGVIFPGASEAAFSNYRFWESLGYVIAFICSGILCIDSKIIILVFFLSTGMIGYLTIEILERFDVLPRNSMGQIPNVDELISNKNTHL</sequence>
<feature type="transmembrane region" description="Helical" evidence="7">
    <location>
        <begin position="405"/>
        <end position="422"/>
    </location>
</feature>
<comment type="subcellular location">
    <subcellularLocation>
        <location evidence="1">Membrane</location>
        <topology evidence="1">Multi-pass membrane protein</topology>
    </subcellularLocation>
</comment>
<dbReference type="PANTHER" id="PTHR19444:SF13">
    <property type="entry name" value="PROTEIN UNC-93 HOMOLOG A"/>
    <property type="match status" value="1"/>
</dbReference>
<protein>
    <recommendedName>
        <fullName evidence="10">UNC93-like protein</fullName>
    </recommendedName>
</protein>
<feature type="transmembrane region" description="Helical" evidence="7">
    <location>
        <begin position="380"/>
        <end position="399"/>
    </location>
</feature>
<evidence type="ECO:0000313" key="9">
    <source>
        <dbReference type="Proteomes" id="UP001497623"/>
    </source>
</evidence>
<dbReference type="InterPro" id="IPR036259">
    <property type="entry name" value="MFS_trans_sf"/>
</dbReference>
<keyword evidence="5 7" id="KW-0472">Membrane</keyword>
<feature type="transmembrane region" description="Helical" evidence="7">
    <location>
        <begin position="91"/>
        <end position="109"/>
    </location>
</feature>
<evidence type="ECO:0000256" key="5">
    <source>
        <dbReference type="ARBA" id="ARBA00023136"/>
    </source>
</evidence>
<dbReference type="InterPro" id="IPR051951">
    <property type="entry name" value="UNC-93_regulatory"/>
</dbReference>
<reference evidence="8 9" key="1">
    <citation type="submission" date="2024-05" db="EMBL/GenBank/DDBJ databases">
        <authorList>
            <person name="Wallberg A."/>
        </authorList>
    </citation>
    <scope>NUCLEOTIDE SEQUENCE [LARGE SCALE GENOMIC DNA]</scope>
</reference>
<dbReference type="Gene3D" id="1.20.1250.20">
    <property type="entry name" value="MFS general substrate transporter like domains"/>
    <property type="match status" value="1"/>
</dbReference>
<feature type="transmembrane region" description="Helical" evidence="7">
    <location>
        <begin position="454"/>
        <end position="476"/>
    </location>
</feature>
<dbReference type="GO" id="GO:0055120">
    <property type="term" value="C:striated muscle dense body"/>
    <property type="evidence" value="ECO:0007669"/>
    <property type="project" value="TreeGrafter"/>
</dbReference>
<evidence type="ECO:0000313" key="8">
    <source>
        <dbReference type="EMBL" id="CAL4114148.1"/>
    </source>
</evidence>
<comment type="caution">
    <text evidence="8">The sequence shown here is derived from an EMBL/GenBank/DDBJ whole genome shotgun (WGS) entry which is preliminary data.</text>
</comment>
<keyword evidence="4 7" id="KW-1133">Transmembrane helix</keyword>
<dbReference type="GO" id="GO:0006937">
    <property type="term" value="P:regulation of muscle contraction"/>
    <property type="evidence" value="ECO:0007669"/>
    <property type="project" value="TreeGrafter"/>
</dbReference>
<feature type="transmembrane region" description="Helical" evidence="7">
    <location>
        <begin position="349"/>
        <end position="368"/>
    </location>
</feature>
<gene>
    <name evidence="8" type="ORF">MNOR_LOCUS20322</name>
</gene>
<keyword evidence="9" id="KW-1185">Reference proteome</keyword>
<dbReference type="EMBL" id="CAXKWB010015625">
    <property type="protein sequence ID" value="CAL4114148.1"/>
    <property type="molecule type" value="Genomic_DNA"/>
</dbReference>
<evidence type="ECO:0000256" key="1">
    <source>
        <dbReference type="ARBA" id="ARBA00004141"/>
    </source>
</evidence>
<dbReference type="FunFam" id="1.20.1250.20:FF:000290">
    <property type="entry name" value="Unc-93 homolog A"/>
    <property type="match status" value="1"/>
</dbReference>
<evidence type="ECO:0000256" key="2">
    <source>
        <dbReference type="ARBA" id="ARBA00009172"/>
    </source>
</evidence>
<name>A0AAV2R496_MEGNR</name>
<evidence type="ECO:0000256" key="6">
    <source>
        <dbReference type="ARBA" id="ARBA00023180"/>
    </source>
</evidence>
<dbReference type="GO" id="GO:0043266">
    <property type="term" value="P:regulation of potassium ion transport"/>
    <property type="evidence" value="ECO:0007669"/>
    <property type="project" value="TreeGrafter"/>
</dbReference>
<dbReference type="Pfam" id="PF05978">
    <property type="entry name" value="UNC-93"/>
    <property type="match status" value="1"/>
</dbReference>